<protein>
    <submittedName>
        <fullName evidence="4">Extracellular solute-binding protein</fullName>
    </submittedName>
</protein>
<proteinExistence type="predicted"/>
<dbReference type="EMBL" id="JACXZA010000006">
    <property type="protein sequence ID" value="MBD3921559.1"/>
    <property type="molecule type" value="Genomic_DNA"/>
</dbReference>
<feature type="region of interest" description="Disordered" evidence="1">
    <location>
        <begin position="27"/>
        <end position="65"/>
    </location>
</feature>
<dbReference type="RefSeq" id="WP_191205855.1">
    <property type="nucleotide sequence ID" value="NZ_JACXZA010000006.1"/>
</dbReference>
<sequence>MLRSRKLGMSILSTMLVLTVVLSGCGKSEDKTDTSSNTTDNTGDTKTDTKTDTPKEDDSTKTGIDTSKPVELQFYMLGDAPKDLQKIQDLVNQMAKEELNTTVKFNYTTWTDWDQKYKLLLSSGQPIDLIFTADWTQFQSYAKKGAFQDITDILPKAAPALQQYVPADMWDAVKIDDKIYTVPATYKEYVTLGFVYREDLRAKYNLPKPVDMATFEEYLDGIKKNEPDMMPLSMNSNVRDNLIAPIRDLTHDAIGATPYGLGIKYNSPSDVYSYWGSDEQVQDLTIVQRWQQKGFFAKNVLNVKDTMQDPVISGKAAAIIGDNPTRFNDTRLKMKSAHPDWELAYYPFPLAKGYATPVHPIHNGFAVPKSSKNAERALAFYEKMVLDKRYNQLTEYGVEGTNYKVTEGYYEMIGDSTSNGFPREGMNGWAWRNPEFMLFDKDFDGVKEIFASLDKIQSPDKFTGFAEDYTPYQAEKAAVEQVESQYFAPLYAGLVDNVQEGLQTAMAKAKQAGLEKIHEEYKKQWAQYVTANGIK</sequence>
<evidence type="ECO:0000313" key="4">
    <source>
        <dbReference type="EMBL" id="MBD3921559.1"/>
    </source>
</evidence>
<dbReference type="Proteomes" id="UP000609346">
    <property type="component" value="Unassembled WGS sequence"/>
</dbReference>
<dbReference type="PANTHER" id="PTHR43649">
    <property type="entry name" value="ARABINOSE-BINDING PROTEIN-RELATED"/>
    <property type="match status" value="1"/>
</dbReference>
<comment type="caution">
    <text evidence="4">The sequence shown here is derived from an EMBL/GenBank/DDBJ whole genome shotgun (WGS) entry which is preliminary data.</text>
</comment>
<evidence type="ECO:0000256" key="2">
    <source>
        <dbReference type="SAM" id="SignalP"/>
    </source>
</evidence>
<dbReference type="PROSITE" id="PS51257">
    <property type="entry name" value="PROKAR_LIPOPROTEIN"/>
    <property type="match status" value="1"/>
</dbReference>
<dbReference type="Gene3D" id="3.40.190.10">
    <property type="entry name" value="Periplasmic binding protein-like II"/>
    <property type="match status" value="2"/>
</dbReference>
<gene>
    <name evidence="4" type="ORF">H8B09_22515</name>
</gene>
<dbReference type="SUPFAM" id="SSF53850">
    <property type="entry name" value="Periplasmic binding protein-like II"/>
    <property type="match status" value="1"/>
</dbReference>
<feature type="chain" id="PRO_5046108404" evidence="2">
    <location>
        <begin position="20"/>
        <end position="535"/>
    </location>
</feature>
<keyword evidence="2" id="KW-0732">Signal</keyword>
<reference evidence="4 5" key="1">
    <citation type="submission" date="2020-09" db="EMBL/GenBank/DDBJ databases">
        <title>Paenibacillus sp. strain PR3 16S rRNA gene Genome sequencing and assembly.</title>
        <authorList>
            <person name="Kim J."/>
        </authorList>
    </citation>
    <scope>NUCLEOTIDE SEQUENCE [LARGE SCALE GENOMIC DNA]</scope>
    <source>
        <strain evidence="4 5">PR3</strain>
    </source>
</reference>
<dbReference type="PANTHER" id="PTHR43649:SF17">
    <property type="entry name" value="ABC TRANSPORTER SOLUTE BINDING PROTEIN-SUGAR TRANSPORT"/>
    <property type="match status" value="1"/>
</dbReference>
<dbReference type="Pfam" id="PF12010">
    <property type="entry name" value="DUF3502"/>
    <property type="match status" value="1"/>
</dbReference>
<accession>A0ABR8N519</accession>
<dbReference type="Pfam" id="PF01547">
    <property type="entry name" value="SBP_bac_1"/>
    <property type="match status" value="1"/>
</dbReference>
<feature type="compositionally biased region" description="Basic and acidic residues" evidence="1">
    <location>
        <begin position="43"/>
        <end position="60"/>
    </location>
</feature>
<evidence type="ECO:0000259" key="3">
    <source>
        <dbReference type="Pfam" id="PF12010"/>
    </source>
</evidence>
<dbReference type="InterPro" id="IPR022627">
    <property type="entry name" value="DUF3502"/>
</dbReference>
<evidence type="ECO:0000313" key="5">
    <source>
        <dbReference type="Proteomes" id="UP000609346"/>
    </source>
</evidence>
<feature type="signal peptide" evidence="2">
    <location>
        <begin position="1"/>
        <end position="19"/>
    </location>
</feature>
<name>A0ABR8N519_9BACL</name>
<dbReference type="InterPro" id="IPR050490">
    <property type="entry name" value="Bact_solute-bd_prot1"/>
</dbReference>
<keyword evidence="5" id="KW-1185">Reference proteome</keyword>
<feature type="domain" description="DUF3502" evidence="3">
    <location>
        <begin position="462"/>
        <end position="529"/>
    </location>
</feature>
<organism evidence="4 5">
    <name type="scientific">Paenibacillus terricola</name>
    <dbReference type="NCBI Taxonomy" id="2763503"/>
    <lineage>
        <taxon>Bacteria</taxon>
        <taxon>Bacillati</taxon>
        <taxon>Bacillota</taxon>
        <taxon>Bacilli</taxon>
        <taxon>Bacillales</taxon>
        <taxon>Paenibacillaceae</taxon>
        <taxon>Paenibacillus</taxon>
    </lineage>
</organism>
<evidence type="ECO:0000256" key="1">
    <source>
        <dbReference type="SAM" id="MobiDB-lite"/>
    </source>
</evidence>
<dbReference type="InterPro" id="IPR006059">
    <property type="entry name" value="SBP"/>
</dbReference>